<dbReference type="PROSITE" id="PS50835">
    <property type="entry name" value="IG_LIKE"/>
    <property type="match status" value="1"/>
</dbReference>
<dbReference type="GO" id="GO:0005179">
    <property type="term" value="F:hormone activity"/>
    <property type="evidence" value="ECO:0007669"/>
    <property type="project" value="InterPro"/>
</dbReference>
<feature type="domain" description="SWIM-type" evidence="4">
    <location>
        <begin position="756"/>
        <end position="788"/>
    </location>
</feature>
<dbReference type="InterPro" id="IPR018289">
    <property type="entry name" value="MULE_transposase_dom"/>
</dbReference>
<keyword evidence="1" id="KW-0862">Zinc</keyword>
<dbReference type="Gramene" id="Bo1g025770.1">
    <property type="protein sequence ID" value="Bo1g025770.1"/>
    <property type="gene ID" value="Bo1g025770"/>
</dbReference>
<feature type="domain" description="Ig-like" evidence="3">
    <location>
        <begin position="110"/>
        <end position="214"/>
    </location>
</feature>
<evidence type="ECO:0000259" key="3">
    <source>
        <dbReference type="PROSITE" id="PS50835"/>
    </source>
</evidence>
<name>A0A0D3A509_BRAOL</name>
<dbReference type="STRING" id="109376.A0A0D3A509"/>
<reference evidence="5 6" key="1">
    <citation type="journal article" date="2014" name="Genome Biol.">
        <title>Transcriptome and methylome profiling reveals relics of genome dominance in the mesopolyploid Brassica oleracea.</title>
        <authorList>
            <person name="Parkin I.A."/>
            <person name="Koh C."/>
            <person name="Tang H."/>
            <person name="Robinson S.J."/>
            <person name="Kagale S."/>
            <person name="Clarke W.E."/>
            <person name="Town C.D."/>
            <person name="Nixon J."/>
            <person name="Krishnakumar V."/>
            <person name="Bidwell S.L."/>
            <person name="Denoeud F."/>
            <person name="Belcram H."/>
            <person name="Links M.G."/>
            <person name="Just J."/>
            <person name="Clarke C."/>
            <person name="Bender T."/>
            <person name="Huebert T."/>
            <person name="Mason A.S."/>
            <person name="Pires J.C."/>
            <person name="Barker G."/>
            <person name="Moore J."/>
            <person name="Walley P.G."/>
            <person name="Manoli S."/>
            <person name="Batley J."/>
            <person name="Edwards D."/>
            <person name="Nelson M.N."/>
            <person name="Wang X."/>
            <person name="Paterson A.H."/>
            <person name="King G."/>
            <person name="Bancroft I."/>
            <person name="Chalhoub B."/>
            <person name="Sharpe A.G."/>
        </authorList>
    </citation>
    <scope>NUCLEOTIDE SEQUENCE</scope>
    <source>
        <strain evidence="5 6">cv. TO1000</strain>
    </source>
</reference>
<keyword evidence="6" id="KW-1185">Reference proteome</keyword>
<dbReference type="PROSITE" id="PS50966">
    <property type="entry name" value="ZF_SWIM"/>
    <property type="match status" value="1"/>
</dbReference>
<dbReference type="AlphaFoldDB" id="A0A0D3A509"/>
<evidence type="ECO:0008006" key="7">
    <source>
        <dbReference type="Google" id="ProtNLM"/>
    </source>
</evidence>
<protein>
    <recommendedName>
        <fullName evidence="7">SWIM-type domain-containing protein</fullName>
    </recommendedName>
</protein>
<accession>A0A0D3A509</accession>
<feature type="region of interest" description="Disordered" evidence="2">
    <location>
        <begin position="43"/>
        <end position="62"/>
    </location>
</feature>
<dbReference type="InterPro" id="IPR018290">
    <property type="entry name" value="MULE_transposase_N"/>
</dbReference>
<organism evidence="5 6">
    <name type="scientific">Brassica oleracea var. oleracea</name>
    <dbReference type="NCBI Taxonomy" id="109376"/>
    <lineage>
        <taxon>Eukaryota</taxon>
        <taxon>Viridiplantae</taxon>
        <taxon>Streptophyta</taxon>
        <taxon>Embryophyta</taxon>
        <taxon>Tracheophyta</taxon>
        <taxon>Spermatophyta</taxon>
        <taxon>Magnoliopsida</taxon>
        <taxon>eudicotyledons</taxon>
        <taxon>Gunneridae</taxon>
        <taxon>Pentapetalae</taxon>
        <taxon>rosids</taxon>
        <taxon>malvids</taxon>
        <taxon>Brassicales</taxon>
        <taxon>Brassicaceae</taxon>
        <taxon>Brassiceae</taxon>
        <taxon>Brassica</taxon>
    </lineage>
</organism>
<dbReference type="Pfam" id="PF10551">
    <property type="entry name" value="MULE"/>
    <property type="match status" value="1"/>
</dbReference>
<dbReference type="Pfam" id="PF10532">
    <property type="entry name" value="Plant_all_beta"/>
    <property type="match status" value="1"/>
</dbReference>
<evidence type="ECO:0000313" key="5">
    <source>
        <dbReference type="EnsemblPlants" id="Bo1g025770.1"/>
    </source>
</evidence>
<dbReference type="HOGENOM" id="CLU_006767_4_0_1"/>
<dbReference type="EnsemblPlants" id="Bo1g025770.1">
    <property type="protein sequence ID" value="Bo1g025770.1"/>
    <property type="gene ID" value="Bo1g025770"/>
</dbReference>
<sequence>MSWGANCWVENGYDEVNVQIPGEEKFFAKYFFEIDSSLRKSLRKKRESSDKSPRRIVTQRPNTCSARSLRSDRIRAKAQSLRCDQTSILLGRYLATERLLGRYVATELEPKFGRYVATELFRNVDTTSVHAFLSTLRCYLPNTIANPSHFGARRRGGTDQSNSIKWISGDGEGEDEIHTIVLKKSVEEVRYTCLVERIFRKIKVDESKMEARISYFPMVLNSNKPSYIWNDEDVFGYLLQVNHEQCRSVLHVEFNNDIYKTNKEVQLSEDNDENEVYAGISDRENTDRDAIDRETTDREAPDTEGGGEYCTDEYGTEKDGNDGVLTFYEDVEMHENLTERDEHVFGDTEVRPSVEVTPVVYKTRDDGMDLVLNQEFRSKEEAQDHIQTASHQKCFEYDIIKSDRVRYVIKCRRAKDGCKWFVRVAKLVNSDRWTVRSYIKQHTCSVVTTITLPNRRRGTPQIIAAMLAQDYPGSFETPVPNTLIDLVHRRIASIEGFSAMSKVLIVDATHLKNVYGGVLLVAAAQDPDHHTYPIAFGVAYGEKNDSWMWFMEHLKSVIGDEPGLVFLSDRNKRLINAVGVVFPQAAHGYCIWHLSQKVKGHVRNHRDTCAFKFMECAHSYTVVEFLNLYDAFRRRYPSTAEYLVKNVEERKWTRCYFEGDRYNVDTTNSVESFNGVIKKARKFTLIPMFDVIIAKMAEWFNKHRKEEAEIPPTLKLVPIVETKMSKRCVDGGFFEVDELNNFHLEYSLKSSDGKVYTVDMAMLTYSCEQFDKDKYSCVHAVAASTFMTDKAGRKLHLSEYLEEVRALKVLPPDYDVKKGRLRQTRFPSAGESRGIGKRGRESGRGRARGTGRARGEGMAAYFECGSASGSGV</sequence>
<dbReference type="InterPro" id="IPR007110">
    <property type="entry name" value="Ig-like_dom"/>
</dbReference>
<dbReference type="InterPro" id="IPR004332">
    <property type="entry name" value="Transposase_MuDR"/>
</dbReference>
<dbReference type="InterPro" id="IPR007527">
    <property type="entry name" value="Znf_SWIM"/>
</dbReference>
<evidence type="ECO:0000256" key="2">
    <source>
        <dbReference type="SAM" id="MobiDB-lite"/>
    </source>
</evidence>
<keyword evidence="1" id="KW-0863">Zinc-finger</keyword>
<dbReference type="eggNOG" id="ENOG502RJNC">
    <property type="taxonomic scope" value="Eukaryota"/>
</dbReference>
<feature type="compositionally biased region" description="Basic and acidic residues" evidence="2">
    <location>
        <begin position="281"/>
        <end position="301"/>
    </location>
</feature>
<proteinExistence type="predicted"/>
<feature type="region of interest" description="Disordered" evidence="2">
    <location>
        <begin position="825"/>
        <end position="854"/>
    </location>
</feature>
<dbReference type="InterPro" id="IPR018116">
    <property type="entry name" value="Somatotropin_CS"/>
</dbReference>
<reference evidence="5" key="2">
    <citation type="submission" date="2015-03" db="UniProtKB">
        <authorList>
            <consortium name="EnsemblPlants"/>
        </authorList>
    </citation>
    <scope>IDENTIFICATION</scope>
</reference>
<feature type="region of interest" description="Disordered" evidence="2">
    <location>
        <begin position="281"/>
        <end position="315"/>
    </location>
</feature>
<evidence type="ECO:0000256" key="1">
    <source>
        <dbReference type="PROSITE-ProRule" id="PRU00325"/>
    </source>
</evidence>
<dbReference type="PROSITE" id="PS00338">
    <property type="entry name" value="SOMATOTROPIN_2"/>
    <property type="match status" value="1"/>
</dbReference>
<dbReference type="GO" id="GO:0008270">
    <property type="term" value="F:zinc ion binding"/>
    <property type="evidence" value="ECO:0007669"/>
    <property type="project" value="UniProtKB-KW"/>
</dbReference>
<dbReference type="GO" id="GO:0005576">
    <property type="term" value="C:extracellular region"/>
    <property type="evidence" value="ECO:0007669"/>
    <property type="project" value="InterPro"/>
</dbReference>
<evidence type="ECO:0000259" key="4">
    <source>
        <dbReference type="PROSITE" id="PS50966"/>
    </source>
</evidence>
<dbReference type="PANTHER" id="PTHR31973">
    <property type="entry name" value="POLYPROTEIN, PUTATIVE-RELATED"/>
    <property type="match status" value="1"/>
</dbReference>
<dbReference type="PANTHER" id="PTHR31973:SF195">
    <property type="entry name" value="MUDR FAMILY TRANSPOSASE"/>
    <property type="match status" value="1"/>
</dbReference>
<dbReference type="Pfam" id="PF03108">
    <property type="entry name" value="DBD_Tnp_Mut"/>
    <property type="match status" value="1"/>
</dbReference>
<dbReference type="Proteomes" id="UP000032141">
    <property type="component" value="Chromosome C1"/>
</dbReference>
<evidence type="ECO:0000313" key="6">
    <source>
        <dbReference type="Proteomes" id="UP000032141"/>
    </source>
</evidence>
<keyword evidence="1" id="KW-0479">Metal-binding</keyword>